<reference evidence="1" key="1">
    <citation type="journal article" date="2014" name="Front. Microbiol.">
        <title>High frequency of phylogenetically diverse reductive dehalogenase-homologous genes in deep subseafloor sedimentary metagenomes.</title>
        <authorList>
            <person name="Kawai M."/>
            <person name="Futagami T."/>
            <person name="Toyoda A."/>
            <person name="Takaki Y."/>
            <person name="Nishi S."/>
            <person name="Hori S."/>
            <person name="Arai W."/>
            <person name="Tsubouchi T."/>
            <person name="Morono Y."/>
            <person name="Uchiyama I."/>
            <person name="Ito T."/>
            <person name="Fujiyama A."/>
            <person name="Inagaki F."/>
            <person name="Takami H."/>
        </authorList>
    </citation>
    <scope>NUCLEOTIDE SEQUENCE</scope>
    <source>
        <strain evidence="1">Expedition CK06-06</strain>
    </source>
</reference>
<proteinExistence type="predicted"/>
<feature type="non-terminal residue" evidence="1">
    <location>
        <position position="1"/>
    </location>
</feature>
<name>X1BDT6_9ZZZZ</name>
<feature type="non-terminal residue" evidence="1">
    <location>
        <position position="276"/>
    </location>
</feature>
<accession>X1BDT6</accession>
<dbReference type="EMBL" id="BART01027448">
    <property type="protein sequence ID" value="GAG93180.1"/>
    <property type="molecule type" value="Genomic_DNA"/>
</dbReference>
<evidence type="ECO:0000313" key="1">
    <source>
        <dbReference type="EMBL" id="GAG93180.1"/>
    </source>
</evidence>
<gene>
    <name evidence="1" type="ORF">S01H4_48663</name>
</gene>
<protein>
    <submittedName>
        <fullName evidence="1">Uncharacterized protein</fullName>
    </submittedName>
</protein>
<organism evidence="1">
    <name type="scientific">marine sediment metagenome</name>
    <dbReference type="NCBI Taxonomy" id="412755"/>
    <lineage>
        <taxon>unclassified sequences</taxon>
        <taxon>metagenomes</taxon>
        <taxon>ecological metagenomes</taxon>
    </lineage>
</organism>
<dbReference type="AlphaFoldDB" id="X1BDT6"/>
<comment type="caution">
    <text evidence="1">The sequence shown here is derived from an EMBL/GenBank/DDBJ whole genome shotgun (WGS) entry which is preliminary data.</text>
</comment>
<sequence>GSPYKPPRHIPAAQVIDHPQGGEILPDILRAIWETGRTGLQFSREKLGQVYGSTPDDEKAKLTRLFIQSTGGLPGEITFREYRQSKCGRYYPAKYPTNSLPKSLRPALVGMDGSPVWDVDCKSQHLFELFAEHGVDIADMGDIPAAIAEVVSALDKYTGYTGETDRAAAKVHINSILASQDEQNILRNYKIPYADRPTLAAEQLDVRAELERLFRELTGQVFKDPNKASGLALMRKSAGCWYAAIAHALEATGAAPGIFIHDGALIPAKDREAAED</sequence>